<dbReference type="InterPro" id="IPR035979">
    <property type="entry name" value="RBD_domain_sf"/>
</dbReference>
<dbReference type="EMBL" id="KV424039">
    <property type="protein sequence ID" value="KZT53374.1"/>
    <property type="molecule type" value="Genomic_DNA"/>
</dbReference>
<dbReference type="OrthoDB" id="439808at2759"/>
<reference evidence="5 6" key="1">
    <citation type="journal article" date="2016" name="Mol. Biol. Evol.">
        <title>Comparative Genomics of Early-Diverging Mushroom-Forming Fungi Provides Insights into the Origins of Lignocellulose Decay Capabilities.</title>
        <authorList>
            <person name="Nagy L.G."/>
            <person name="Riley R."/>
            <person name="Tritt A."/>
            <person name="Adam C."/>
            <person name="Daum C."/>
            <person name="Floudas D."/>
            <person name="Sun H."/>
            <person name="Yadav J.S."/>
            <person name="Pangilinan J."/>
            <person name="Larsson K.H."/>
            <person name="Matsuura K."/>
            <person name="Barry K."/>
            <person name="Labutti K."/>
            <person name="Kuo R."/>
            <person name="Ohm R.A."/>
            <person name="Bhattacharya S.S."/>
            <person name="Shirouzu T."/>
            <person name="Yoshinaga Y."/>
            <person name="Martin F.M."/>
            <person name="Grigoriev I.V."/>
            <person name="Hibbett D.S."/>
        </authorList>
    </citation>
    <scope>NUCLEOTIDE SEQUENCE [LARGE SCALE GENOMIC DNA]</scope>
    <source>
        <strain evidence="5 6">HHB12733</strain>
    </source>
</reference>
<evidence type="ECO:0000313" key="6">
    <source>
        <dbReference type="Proteomes" id="UP000076842"/>
    </source>
</evidence>
<dbReference type="GO" id="GO:0003723">
    <property type="term" value="F:RNA binding"/>
    <property type="evidence" value="ECO:0007669"/>
    <property type="project" value="UniProtKB-UniRule"/>
</dbReference>
<feature type="compositionally biased region" description="Gly residues" evidence="3">
    <location>
        <begin position="192"/>
        <end position="211"/>
    </location>
</feature>
<dbReference type="Pfam" id="PF00076">
    <property type="entry name" value="RRM_1"/>
    <property type="match status" value="2"/>
</dbReference>
<keyword evidence="6" id="KW-1185">Reference proteome</keyword>
<dbReference type="InterPro" id="IPR000504">
    <property type="entry name" value="RRM_dom"/>
</dbReference>
<name>A0A165DRC4_9BASI</name>
<dbReference type="Gene3D" id="3.30.70.330">
    <property type="match status" value="2"/>
</dbReference>
<sequence length="211" mass="22649">EPKTIIVKNLSWNVDEDWLRTEFAACGEITGVRIQLDRDTGRSRGFGFIDFTEPAAVTKALETLQGHEIDGREVTIDKCESNPRNKEARANKFGDTPSAPSQTLFVGNVSFDCDEDTLWQAFADFGSVKSVRLPTDRDTGKPKGFGYVEFEDQAGATAAFQAGTQGLEIAGRSVRLDYSQPRDNSGGDRGGRGGFGGRGGGRGGFGGDRGG</sequence>
<dbReference type="AlphaFoldDB" id="A0A165DRC4"/>
<feature type="region of interest" description="Disordered" evidence="3">
    <location>
        <begin position="172"/>
        <end position="211"/>
    </location>
</feature>
<evidence type="ECO:0000313" key="5">
    <source>
        <dbReference type="EMBL" id="KZT53374.1"/>
    </source>
</evidence>
<gene>
    <name evidence="5" type="ORF">CALCODRAFT_409955</name>
</gene>
<dbReference type="Proteomes" id="UP000076842">
    <property type="component" value="Unassembled WGS sequence"/>
</dbReference>
<evidence type="ECO:0000259" key="4">
    <source>
        <dbReference type="PROSITE" id="PS50102"/>
    </source>
</evidence>
<evidence type="ECO:0000256" key="2">
    <source>
        <dbReference type="PROSITE-ProRule" id="PRU00176"/>
    </source>
</evidence>
<dbReference type="STRING" id="1353952.A0A165DRC4"/>
<keyword evidence="1 2" id="KW-0694">RNA-binding</keyword>
<dbReference type="SUPFAM" id="SSF54928">
    <property type="entry name" value="RNA-binding domain, RBD"/>
    <property type="match status" value="2"/>
</dbReference>
<feature type="non-terminal residue" evidence="5">
    <location>
        <position position="1"/>
    </location>
</feature>
<evidence type="ECO:0000256" key="3">
    <source>
        <dbReference type="SAM" id="MobiDB-lite"/>
    </source>
</evidence>
<dbReference type="PROSITE" id="PS50102">
    <property type="entry name" value="RRM"/>
    <property type="match status" value="2"/>
</dbReference>
<feature type="domain" description="RRM" evidence="4">
    <location>
        <begin position="102"/>
        <end position="181"/>
    </location>
</feature>
<dbReference type="SMART" id="SM00360">
    <property type="entry name" value="RRM"/>
    <property type="match status" value="2"/>
</dbReference>
<dbReference type="PANTHER" id="PTHR48027">
    <property type="entry name" value="HETEROGENEOUS NUCLEAR RIBONUCLEOPROTEIN 87F-RELATED"/>
    <property type="match status" value="1"/>
</dbReference>
<feature type="domain" description="RRM" evidence="4">
    <location>
        <begin position="3"/>
        <end position="81"/>
    </location>
</feature>
<dbReference type="InParanoid" id="A0A165DRC4"/>
<dbReference type="InterPro" id="IPR052462">
    <property type="entry name" value="SLIRP/GR-RBP-like"/>
</dbReference>
<protein>
    <submittedName>
        <fullName evidence="5">RNA-binding domain-containing protein</fullName>
    </submittedName>
</protein>
<evidence type="ECO:0000256" key="1">
    <source>
        <dbReference type="ARBA" id="ARBA00022884"/>
    </source>
</evidence>
<proteinExistence type="predicted"/>
<feature type="non-terminal residue" evidence="5">
    <location>
        <position position="211"/>
    </location>
</feature>
<accession>A0A165DRC4</accession>
<organism evidence="5 6">
    <name type="scientific">Calocera cornea HHB12733</name>
    <dbReference type="NCBI Taxonomy" id="1353952"/>
    <lineage>
        <taxon>Eukaryota</taxon>
        <taxon>Fungi</taxon>
        <taxon>Dikarya</taxon>
        <taxon>Basidiomycota</taxon>
        <taxon>Agaricomycotina</taxon>
        <taxon>Dacrymycetes</taxon>
        <taxon>Dacrymycetales</taxon>
        <taxon>Dacrymycetaceae</taxon>
        <taxon>Calocera</taxon>
    </lineage>
</organism>
<dbReference type="InterPro" id="IPR012677">
    <property type="entry name" value="Nucleotide-bd_a/b_plait_sf"/>
</dbReference>